<keyword evidence="2" id="KW-1185">Reference proteome</keyword>
<accession>A0ABU3EI26</accession>
<dbReference type="Proteomes" id="UP001251085">
    <property type="component" value="Unassembled WGS sequence"/>
</dbReference>
<dbReference type="EMBL" id="JAVRQI010000014">
    <property type="protein sequence ID" value="MDT1063760.1"/>
    <property type="molecule type" value="Genomic_DNA"/>
</dbReference>
<evidence type="ECO:0008006" key="3">
    <source>
        <dbReference type="Google" id="ProtNLM"/>
    </source>
</evidence>
<sequence length="144" mass="15184">MRQSATSFARALPALGRAVALVLVLPFVLLSLMAQGTMVAQGATPQSFMVVLCADHLPVEMVLDADGNVVRADEYRAKQSEQVPKSPKPPCDWSVHAQPMLEAAPALPVVAAQIGRPADPAAARDQRMLRAEVLAPSARGPPVA</sequence>
<organism evidence="1 2">
    <name type="scientific">Paracoccus broussonetiae</name>
    <dbReference type="NCBI Taxonomy" id="3075834"/>
    <lineage>
        <taxon>Bacteria</taxon>
        <taxon>Pseudomonadati</taxon>
        <taxon>Pseudomonadota</taxon>
        <taxon>Alphaproteobacteria</taxon>
        <taxon>Rhodobacterales</taxon>
        <taxon>Paracoccaceae</taxon>
        <taxon>Paracoccus</taxon>
    </lineage>
</organism>
<evidence type="ECO:0000313" key="2">
    <source>
        <dbReference type="Proteomes" id="UP001251085"/>
    </source>
</evidence>
<name>A0ABU3EI26_9RHOB</name>
<comment type="caution">
    <text evidence="1">The sequence shown here is derived from an EMBL/GenBank/DDBJ whole genome shotgun (WGS) entry which is preliminary data.</text>
</comment>
<gene>
    <name evidence="1" type="ORF">RM190_17985</name>
</gene>
<proteinExistence type="predicted"/>
<reference evidence="2" key="1">
    <citation type="submission" date="2023-07" db="EMBL/GenBank/DDBJ databases">
        <title>Characterization of two Paracoccaceae strains isolated from Phycosphere and proposal of Xinfangfangia lacusdiani sp. nov.</title>
        <authorList>
            <person name="Deng Y."/>
            <person name="Zhang Y.Q."/>
        </authorList>
    </citation>
    <scope>NUCLEOTIDE SEQUENCE [LARGE SCALE GENOMIC DNA]</scope>
    <source>
        <strain evidence="2">CPCC 101403</strain>
    </source>
</reference>
<evidence type="ECO:0000313" key="1">
    <source>
        <dbReference type="EMBL" id="MDT1063760.1"/>
    </source>
</evidence>
<protein>
    <recommendedName>
        <fullName evidence="3">DUF2946 domain-containing protein</fullName>
    </recommendedName>
</protein>